<dbReference type="EMBL" id="PKSL01000160">
    <property type="protein sequence ID" value="POW01381.1"/>
    <property type="molecule type" value="Genomic_DNA"/>
</dbReference>
<gene>
    <name evidence="1" type="ORF">PSTT_12502</name>
</gene>
<organism evidence="1 2">
    <name type="scientific">Puccinia striiformis</name>
    <dbReference type="NCBI Taxonomy" id="27350"/>
    <lineage>
        <taxon>Eukaryota</taxon>
        <taxon>Fungi</taxon>
        <taxon>Dikarya</taxon>
        <taxon>Basidiomycota</taxon>
        <taxon>Pucciniomycotina</taxon>
        <taxon>Pucciniomycetes</taxon>
        <taxon>Pucciniales</taxon>
        <taxon>Pucciniaceae</taxon>
        <taxon>Puccinia</taxon>
    </lineage>
</organism>
<reference evidence="1" key="1">
    <citation type="submission" date="2017-12" db="EMBL/GenBank/DDBJ databases">
        <title>Gene loss provides genomic basis for host adaptation in cereal stripe rust fungi.</title>
        <authorList>
            <person name="Xia C."/>
        </authorList>
    </citation>
    <scope>NUCLEOTIDE SEQUENCE [LARGE SCALE GENOMIC DNA]</scope>
    <source>
        <strain evidence="1">93-210</strain>
    </source>
</reference>
<dbReference type="VEuPathDB" id="FungiDB:PSTT_12502"/>
<sequence length="161" mass="18841">MTELTHENLTNNYFDYHVVQVMFLRGLVVGLMCQSIQAEYWDYMRVFPDVHYTTVQHVRMAPENFFEAVYAPKQSIPTRNIYSALAGLENEREIKEAFERTIPYNSEVDPPYQSYLNADAVQGTHWDFDPYANMSEPLTLQMSQDINKVIRPMLKDPKTYG</sequence>
<keyword evidence="2" id="KW-1185">Reference proteome</keyword>
<evidence type="ECO:0000313" key="2">
    <source>
        <dbReference type="Proteomes" id="UP000239156"/>
    </source>
</evidence>
<dbReference type="VEuPathDB" id="FungiDB:PSHT_03808"/>
<accession>A0A2S4UVX3</accession>
<dbReference type="AlphaFoldDB" id="A0A2S4UVX3"/>
<protein>
    <submittedName>
        <fullName evidence="1">Uncharacterized protein</fullName>
    </submittedName>
</protein>
<evidence type="ECO:0000313" key="1">
    <source>
        <dbReference type="EMBL" id="POW01381.1"/>
    </source>
</evidence>
<dbReference type="Proteomes" id="UP000239156">
    <property type="component" value="Unassembled WGS sequence"/>
</dbReference>
<comment type="caution">
    <text evidence="1">The sequence shown here is derived from an EMBL/GenBank/DDBJ whole genome shotgun (WGS) entry which is preliminary data.</text>
</comment>
<proteinExistence type="predicted"/>
<name>A0A2S4UVX3_9BASI</name>